<feature type="compositionally biased region" description="Polar residues" evidence="1">
    <location>
        <begin position="128"/>
        <end position="139"/>
    </location>
</feature>
<keyword evidence="3" id="KW-1185">Reference proteome</keyword>
<feature type="compositionally biased region" description="Basic and acidic residues" evidence="1">
    <location>
        <begin position="408"/>
        <end position="425"/>
    </location>
</feature>
<dbReference type="OrthoDB" id="2683582at2759"/>
<sequence>MDANTCGSQVKFPSFGESFARDNVPNFRRQLPSNGEPPALESLLRILSAHLGSQAKSCTIQFKPALLFSICDVLQYDHGLAESRSASLLPSVLSTLKPWRVLDPSCRHTSEALQNLASELAEIANTGRQSSFHVDTDPTSFGPPRLMVKWAGSNPVDEDDYHMPSQPHVPEQPEQPERSCPATPETSELSSHVANSPSCTANTAASQRRESGVIFRRCSACSRHRVPFPSAPHTPRIPSLEYTAPPNDPYVLPLCPQPLSVTQTRKRTRLAKAVTSASHRKEVDENTPPPFIPVGVDADFKFPRRRTALPNSSTITSLPSCATSSASASSHSMTGILQYSRIPNRKREINIDAATYNPRVASADLRLYACSSMSTSPSDLRPPPRAQSLSHIPVPSQDFQQMSMGPKHTTDRTLSRSIRGPDRRFPSGGPPLPIMNVTKLPASSPRLSKPRSPNPSVRLPSAARPPSSKPRSISGDAIQKQSGQTGSRRQTSYGSRPTSTLLQPRQWQP</sequence>
<feature type="region of interest" description="Disordered" evidence="1">
    <location>
        <begin position="397"/>
        <end position="509"/>
    </location>
</feature>
<feature type="compositionally biased region" description="Polar residues" evidence="1">
    <location>
        <begin position="479"/>
        <end position="509"/>
    </location>
</feature>
<dbReference type="EMBL" id="KN839875">
    <property type="protein sequence ID" value="KIJ60218.1"/>
    <property type="molecule type" value="Genomic_DNA"/>
</dbReference>
<accession>A0A0C9W2M6</accession>
<gene>
    <name evidence="2" type="ORF">HYDPIDRAFT_170352</name>
</gene>
<dbReference type="Proteomes" id="UP000053820">
    <property type="component" value="Unassembled WGS sequence"/>
</dbReference>
<evidence type="ECO:0000313" key="2">
    <source>
        <dbReference type="EMBL" id="KIJ60218.1"/>
    </source>
</evidence>
<evidence type="ECO:0000256" key="1">
    <source>
        <dbReference type="SAM" id="MobiDB-lite"/>
    </source>
</evidence>
<evidence type="ECO:0000313" key="3">
    <source>
        <dbReference type="Proteomes" id="UP000053820"/>
    </source>
</evidence>
<feature type="region of interest" description="Disordered" evidence="1">
    <location>
        <begin position="128"/>
        <end position="206"/>
    </location>
</feature>
<protein>
    <submittedName>
        <fullName evidence="2">Uncharacterized protein</fullName>
    </submittedName>
</protein>
<feature type="compositionally biased region" description="Polar residues" evidence="1">
    <location>
        <begin position="184"/>
        <end position="206"/>
    </location>
</feature>
<dbReference type="AlphaFoldDB" id="A0A0C9W2M6"/>
<dbReference type="HOGENOM" id="CLU_535332_0_0_1"/>
<name>A0A0C9W2M6_9AGAM</name>
<proteinExistence type="predicted"/>
<feature type="compositionally biased region" description="Low complexity" evidence="1">
    <location>
        <begin position="455"/>
        <end position="472"/>
    </location>
</feature>
<reference evidence="2 3" key="1">
    <citation type="submission" date="2014-04" db="EMBL/GenBank/DDBJ databases">
        <title>Evolutionary Origins and Diversification of the Mycorrhizal Mutualists.</title>
        <authorList>
            <consortium name="DOE Joint Genome Institute"/>
            <consortium name="Mycorrhizal Genomics Consortium"/>
            <person name="Kohler A."/>
            <person name="Kuo A."/>
            <person name="Nagy L.G."/>
            <person name="Floudas D."/>
            <person name="Copeland A."/>
            <person name="Barry K.W."/>
            <person name="Cichocki N."/>
            <person name="Veneault-Fourrey C."/>
            <person name="LaButti K."/>
            <person name="Lindquist E.A."/>
            <person name="Lipzen A."/>
            <person name="Lundell T."/>
            <person name="Morin E."/>
            <person name="Murat C."/>
            <person name="Riley R."/>
            <person name="Ohm R."/>
            <person name="Sun H."/>
            <person name="Tunlid A."/>
            <person name="Henrissat B."/>
            <person name="Grigoriev I.V."/>
            <person name="Hibbett D.S."/>
            <person name="Martin F."/>
        </authorList>
    </citation>
    <scope>NUCLEOTIDE SEQUENCE [LARGE SCALE GENOMIC DNA]</scope>
    <source>
        <strain evidence="2 3">MD-312</strain>
    </source>
</reference>
<organism evidence="2 3">
    <name type="scientific">Hydnomerulius pinastri MD-312</name>
    <dbReference type="NCBI Taxonomy" id="994086"/>
    <lineage>
        <taxon>Eukaryota</taxon>
        <taxon>Fungi</taxon>
        <taxon>Dikarya</taxon>
        <taxon>Basidiomycota</taxon>
        <taxon>Agaricomycotina</taxon>
        <taxon>Agaricomycetes</taxon>
        <taxon>Agaricomycetidae</taxon>
        <taxon>Boletales</taxon>
        <taxon>Boletales incertae sedis</taxon>
        <taxon>Leucogyrophana</taxon>
    </lineage>
</organism>